<dbReference type="PANTHER" id="PTHR12262">
    <property type="entry name" value="CCR4-NOT TRANSCRIPTION COMPLEX SUBUNIT 9"/>
    <property type="match status" value="1"/>
</dbReference>
<gene>
    <name evidence="1" type="ORF">OIU84_002715</name>
</gene>
<name>A0AAD6K596_9ROSI</name>
<dbReference type="Proteomes" id="UP001162972">
    <property type="component" value="Chromosome 11"/>
</dbReference>
<dbReference type="EMBL" id="JAPFFJ010000011">
    <property type="protein sequence ID" value="KAJ6416883.1"/>
    <property type="molecule type" value="Genomic_DNA"/>
</dbReference>
<dbReference type="GO" id="GO:0030014">
    <property type="term" value="C:CCR4-NOT complex"/>
    <property type="evidence" value="ECO:0007669"/>
    <property type="project" value="InterPro"/>
</dbReference>
<evidence type="ECO:0008006" key="3">
    <source>
        <dbReference type="Google" id="ProtNLM"/>
    </source>
</evidence>
<dbReference type="GO" id="GO:0006402">
    <property type="term" value="P:mRNA catabolic process"/>
    <property type="evidence" value="ECO:0007669"/>
    <property type="project" value="InterPro"/>
</dbReference>
<dbReference type="Pfam" id="PF04078">
    <property type="entry name" value="Rcd1"/>
    <property type="match status" value="1"/>
</dbReference>
<evidence type="ECO:0000313" key="1">
    <source>
        <dbReference type="EMBL" id="KAJ6416883.1"/>
    </source>
</evidence>
<accession>A0AAD6K596</accession>
<reference evidence="1 2" key="1">
    <citation type="journal article" date="2023" name="Int. J. Mol. Sci.">
        <title>De Novo Assembly and Annotation of 11 Diverse Shrub Willow (Salix) Genomes Reveals Novel Gene Organization in Sex-Linked Regions.</title>
        <authorList>
            <person name="Hyden B."/>
            <person name="Feng K."/>
            <person name="Yates T.B."/>
            <person name="Jawdy S."/>
            <person name="Cereghino C."/>
            <person name="Smart L.B."/>
            <person name="Muchero W."/>
        </authorList>
    </citation>
    <scope>NUCLEOTIDE SEQUENCE [LARGE SCALE GENOMIC DNA]</scope>
    <source>
        <tissue evidence="1">Shoot tip</tissue>
    </source>
</reference>
<organism evidence="1 2">
    <name type="scientific">Salix udensis</name>
    <dbReference type="NCBI Taxonomy" id="889485"/>
    <lineage>
        <taxon>Eukaryota</taxon>
        <taxon>Viridiplantae</taxon>
        <taxon>Streptophyta</taxon>
        <taxon>Embryophyta</taxon>
        <taxon>Tracheophyta</taxon>
        <taxon>Spermatophyta</taxon>
        <taxon>Magnoliopsida</taxon>
        <taxon>eudicotyledons</taxon>
        <taxon>Gunneridae</taxon>
        <taxon>Pentapetalae</taxon>
        <taxon>rosids</taxon>
        <taxon>fabids</taxon>
        <taxon>Malpighiales</taxon>
        <taxon>Salicaceae</taxon>
        <taxon>Saliceae</taxon>
        <taxon>Salix</taxon>
    </lineage>
</organism>
<dbReference type="Gene3D" id="1.25.10.10">
    <property type="entry name" value="Leucine-rich Repeat Variant"/>
    <property type="match status" value="1"/>
</dbReference>
<sequence length="88" mass="9873">MVAALAEQPSSRLLKHIIRCYLRLSDNPRACDALRSCLPDMLRDATFSSCLREDPTTRRWLQQLLHNVAGNRLPGLQAGGGFDHMLVN</sequence>
<protein>
    <recommendedName>
        <fullName evidence="3">CCR4-NOT transcription complex subunit 9</fullName>
    </recommendedName>
</protein>
<dbReference type="InterPro" id="IPR011989">
    <property type="entry name" value="ARM-like"/>
</dbReference>
<dbReference type="InterPro" id="IPR007216">
    <property type="entry name" value="CNOT9"/>
</dbReference>
<evidence type="ECO:0000313" key="2">
    <source>
        <dbReference type="Proteomes" id="UP001162972"/>
    </source>
</evidence>
<keyword evidence="2" id="KW-1185">Reference proteome</keyword>
<comment type="caution">
    <text evidence="1">The sequence shown here is derived from an EMBL/GenBank/DDBJ whole genome shotgun (WGS) entry which is preliminary data.</text>
</comment>
<proteinExistence type="predicted"/>
<dbReference type="AlphaFoldDB" id="A0AAD6K596"/>